<comment type="function">
    <text evidence="13">Phosphorylase b kinase catalyzes the phosphorylation of serine in certain substrates, including troponin I.</text>
</comment>
<feature type="compositionally biased region" description="Polar residues" evidence="14">
    <location>
        <begin position="1629"/>
        <end position="1665"/>
    </location>
</feature>
<dbReference type="InterPro" id="IPR001611">
    <property type="entry name" value="Leu-rich_rpt"/>
</dbReference>
<dbReference type="PROSITE" id="PS50088">
    <property type="entry name" value="ANK_REPEAT"/>
    <property type="match status" value="3"/>
</dbReference>
<keyword evidence="5" id="KW-0158">Chromosome</keyword>
<comment type="similarity">
    <text evidence="4">Belongs to the Tonsoku family.</text>
</comment>
<proteinExistence type="inferred from homology"/>
<dbReference type="SUPFAM" id="SSF48452">
    <property type="entry name" value="TPR-like"/>
    <property type="match status" value="1"/>
</dbReference>
<dbReference type="Gene3D" id="1.25.40.20">
    <property type="entry name" value="Ankyrin repeat-containing domain"/>
    <property type="match status" value="1"/>
</dbReference>
<keyword evidence="13" id="KW-0636">Prenylation</keyword>
<dbReference type="InterPro" id="IPR008734">
    <property type="entry name" value="PHK_A/B_su"/>
</dbReference>
<feature type="compositionally biased region" description="Polar residues" evidence="14">
    <location>
        <begin position="1432"/>
        <end position="1449"/>
    </location>
</feature>
<feature type="domain" description="GH15-like" evidence="15">
    <location>
        <begin position="30"/>
        <end position="855"/>
    </location>
</feature>
<feature type="domain" description="Phosphorylase b kinase regulatory subunit alpha/beta C-terminal" evidence="16">
    <location>
        <begin position="897"/>
        <end position="1039"/>
    </location>
</feature>
<dbReference type="Pfam" id="PF00023">
    <property type="entry name" value="Ank"/>
    <property type="match status" value="1"/>
</dbReference>
<dbReference type="InterPro" id="IPR011613">
    <property type="entry name" value="GH15-like"/>
</dbReference>
<evidence type="ECO:0000313" key="18">
    <source>
        <dbReference type="Proteomes" id="UP000245119"/>
    </source>
</evidence>
<dbReference type="GO" id="GO:0005886">
    <property type="term" value="C:plasma membrane"/>
    <property type="evidence" value="ECO:0007669"/>
    <property type="project" value="UniProtKB-SubCell"/>
</dbReference>
<dbReference type="InterPro" id="IPR036770">
    <property type="entry name" value="Ankyrin_rpt-contain_sf"/>
</dbReference>
<gene>
    <name evidence="17" type="ORF">C0Q70_19042</name>
</gene>
<comment type="similarity">
    <text evidence="3 13">Belongs to the phosphorylase b kinase regulatory chain family.</text>
</comment>
<dbReference type="Pfam" id="PF19292">
    <property type="entry name" value="KPBB_C"/>
    <property type="match status" value="1"/>
</dbReference>
<keyword evidence="18" id="KW-1185">Reference proteome</keyword>
<dbReference type="PANTHER" id="PTHR10749">
    <property type="entry name" value="PHOSPHORYLASE B KINASE REGULATORY SUBUNIT"/>
    <property type="match status" value="1"/>
</dbReference>
<dbReference type="EMBL" id="PZQS01000012">
    <property type="protein sequence ID" value="PVD20879.1"/>
    <property type="molecule type" value="Genomic_DNA"/>
</dbReference>
<evidence type="ECO:0000256" key="7">
    <source>
        <dbReference type="ARBA" id="ARBA00022763"/>
    </source>
</evidence>
<dbReference type="SUPFAM" id="SSF48208">
    <property type="entry name" value="Six-hairpin glycosidases"/>
    <property type="match status" value="1"/>
</dbReference>
<dbReference type="STRING" id="400727.A0A2T7NI76"/>
<evidence type="ECO:0000256" key="3">
    <source>
        <dbReference type="ARBA" id="ARBA00007128"/>
    </source>
</evidence>
<name>A0A2T7NI76_POMCA</name>
<dbReference type="Proteomes" id="UP000245119">
    <property type="component" value="Linkage Group LG12"/>
</dbReference>
<dbReference type="InterPro" id="IPR032675">
    <property type="entry name" value="LRR_dom_sf"/>
</dbReference>
<dbReference type="InterPro" id="IPR019734">
    <property type="entry name" value="TPR_rpt"/>
</dbReference>
<evidence type="ECO:0000259" key="16">
    <source>
        <dbReference type="Pfam" id="PF19292"/>
    </source>
</evidence>
<dbReference type="Gene3D" id="3.80.10.10">
    <property type="entry name" value="Ribonuclease Inhibitor"/>
    <property type="match status" value="2"/>
</dbReference>
<comment type="caution">
    <text evidence="17">The sequence shown here is derived from an EMBL/GenBank/DDBJ whole genome shotgun (WGS) entry which is preliminary data.</text>
</comment>
<accession>A0A2T7NI76</accession>
<organism evidence="17 18">
    <name type="scientific">Pomacea canaliculata</name>
    <name type="common">Golden apple snail</name>
    <dbReference type="NCBI Taxonomy" id="400727"/>
    <lineage>
        <taxon>Eukaryota</taxon>
        <taxon>Metazoa</taxon>
        <taxon>Spiralia</taxon>
        <taxon>Lophotrochozoa</taxon>
        <taxon>Mollusca</taxon>
        <taxon>Gastropoda</taxon>
        <taxon>Caenogastropoda</taxon>
        <taxon>Architaenioglossa</taxon>
        <taxon>Ampullarioidea</taxon>
        <taxon>Ampullariidae</taxon>
        <taxon>Pomacea</taxon>
    </lineage>
</organism>
<dbReference type="GO" id="GO:0005516">
    <property type="term" value="F:calmodulin binding"/>
    <property type="evidence" value="ECO:0007669"/>
    <property type="project" value="UniProtKB-KW"/>
</dbReference>
<dbReference type="Pfam" id="PF13516">
    <property type="entry name" value="LRR_6"/>
    <property type="match status" value="2"/>
</dbReference>
<keyword evidence="9 13" id="KW-0112">Calmodulin-binding</keyword>
<evidence type="ECO:0000256" key="9">
    <source>
        <dbReference type="ARBA" id="ARBA00022860"/>
    </source>
</evidence>
<evidence type="ECO:0000256" key="13">
    <source>
        <dbReference type="RuleBase" id="RU364123"/>
    </source>
</evidence>
<dbReference type="UniPathway" id="UPA00163"/>
<evidence type="ECO:0000313" key="17">
    <source>
        <dbReference type="EMBL" id="PVD20879.1"/>
    </source>
</evidence>
<evidence type="ECO:0000256" key="6">
    <source>
        <dbReference type="ARBA" id="ARBA00022600"/>
    </source>
</evidence>
<feature type="region of interest" description="Disordered" evidence="14">
    <location>
        <begin position="1627"/>
        <end position="1665"/>
    </location>
</feature>
<keyword evidence="13" id="KW-0472">Membrane</keyword>
<dbReference type="SMART" id="SM00028">
    <property type="entry name" value="TPR"/>
    <property type="match status" value="5"/>
</dbReference>
<dbReference type="InterPro" id="IPR045583">
    <property type="entry name" value="KPBA/B_C"/>
</dbReference>
<evidence type="ECO:0000256" key="5">
    <source>
        <dbReference type="ARBA" id="ARBA00022454"/>
    </source>
</evidence>
<feature type="region of interest" description="Disordered" evidence="14">
    <location>
        <begin position="1413"/>
        <end position="1449"/>
    </location>
</feature>
<dbReference type="GO" id="GO:0005977">
    <property type="term" value="P:glycogen metabolic process"/>
    <property type="evidence" value="ECO:0007669"/>
    <property type="project" value="UniProtKB-UniPathway"/>
</dbReference>
<dbReference type="PANTHER" id="PTHR10749:SF8">
    <property type="entry name" value="PHOSPHORYLASE B KINASE REGULATORY SUBUNIT BETA"/>
    <property type="match status" value="1"/>
</dbReference>
<evidence type="ECO:0000256" key="12">
    <source>
        <dbReference type="PROSITE-ProRule" id="PRU00023"/>
    </source>
</evidence>
<keyword evidence="8" id="KW-0156">Chromatin regulator</keyword>
<evidence type="ECO:0000256" key="11">
    <source>
        <dbReference type="ARBA" id="ARBA00023277"/>
    </source>
</evidence>
<feature type="repeat" description="ANK" evidence="12">
    <location>
        <begin position="1512"/>
        <end position="1544"/>
    </location>
</feature>
<evidence type="ECO:0000256" key="10">
    <source>
        <dbReference type="ARBA" id="ARBA00023204"/>
    </source>
</evidence>
<dbReference type="InterPro" id="IPR011990">
    <property type="entry name" value="TPR-like_helical_dom_sf"/>
</dbReference>
<dbReference type="InterPro" id="IPR002110">
    <property type="entry name" value="Ankyrin_rpt"/>
</dbReference>
<dbReference type="InterPro" id="IPR008928">
    <property type="entry name" value="6-hairpin_glycosidase_sf"/>
</dbReference>
<dbReference type="SMART" id="SM00248">
    <property type="entry name" value="ANK"/>
    <property type="match status" value="3"/>
</dbReference>
<evidence type="ECO:0000256" key="4">
    <source>
        <dbReference type="ARBA" id="ARBA00010999"/>
    </source>
</evidence>
<keyword evidence="7" id="KW-0227">DNA damage</keyword>
<keyword evidence="6 13" id="KW-0321">Glycogen metabolism</keyword>
<keyword evidence="12" id="KW-0040">ANK repeat</keyword>
<evidence type="ECO:0000256" key="2">
    <source>
        <dbReference type="ARBA" id="ARBA00005131"/>
    </source>
</evidence>
<dbReference type="Pfam" id="PF12796">
    <property type="entry name" value="Ank_2"/>
    <property type="match status" value="1"/>
</dbReference>
<dbReference type="GO" id="GO:0005694">
    <property type="term" value="C:chromosome"/>
    <property type="evidence" value="ECO:0007669"/>
    <property type="project" value="UniProtKB-SubCell"/>
</dbReference>
<dbReference type="Gene3D" id="1.25.40.10">
    <property type="entry name" value="Tetratricopeptide repeat domain"/>
    <property type="match status" value="2"/>
</dbReference>
<dbReference type="SUPFAM" id="SSF48403">
    <property type="entry name" value="Ankyrin repeat"/>
    <property type="match status" value="1"/>
</dbReference>
<keyword evidence="13" id="KW-1003">Cell membrane</keyword>
<protein>
    <recommendedName>
        <fullName evidence="13">Phosphorylase b kinase regulatory subunit</fullName>
    </recommendedName>
</protein>
<feature type="repeat" description="ANK" evidence="12">
    <location>
        <begin position="1548"/>
        <end position="1580"/>
    </location>
</feature>
<sequence>MFRAREDSRIGDEEFKMHFHLPHSVIAEKLDGFYIRVKRQILQYQSCTLGLFPAIGSKNNANRVGYVRDSIYCAMAAWALSQAYRRIDNDKGRTHELGQASVKCMRGILYCWIRQAEKVELFKRNQSPENALHSAFDLVTGDPIFGDTEYEHLQIDVIGLFLLTLSQMITSGLQVVYTTDEVNFIQNLVFYVERAYRTPDYGMWERGSKYNNGSTEIHASSIGIAKAALEAVNGCNMFGEHGAAWSVIFADIDAHNRNRTIFETILPRESNSKNTDASLLPTLCWPAFAIHENPIKYRAINKVLRRLKGKFGIKRFFRDGYKTVLEDKSRKYYKPAEIKNFDGIECEWPLFFVYLLIDSIFKGNKEEQDMYMELINPLLFNSQDGWLLPMYYYVPKDLIELERSLGNQERLPSPEGSTDGIFLWGQAVYLISQMLYEELLLINELDVVRRHLPALERPKFNTRYSTFQGTAPDLVVQVVLIAESVRLQQLLATYGIQTQTPHQVEPIQIWSPKELTKAYCSLGFNQKLGLTGRPPRPFGVLSTSKIYRACGRTVICYPLLFELSDFYLAQDMSLVMDDCKNDIAFLSKCWKLSGRPTWCMVIRENYIRGQNFNEILDLLAQFKKGYVSGVHVRLGKLQSFLSTACTEHLDFLNSLPDTDSFQPFQEKAVKSSFRSLTDIPNIVVYEDDYFLDEKDVQFKSTPELVMYFKSLNGVINAATILKVLYEREGPFFRFDGTTVGECLERLITRAGVQKKWSVVRLCSALLGKLVDSLAPSITTVLVRGKQITVGVFGHEEEVLDKPVSPNELKAILYRQCLPYDIRQAVLQQELILAIGGLIAIHSELFDGILKIRIGWIVRAMQVEMEQEKGQHVDIYAFSPNQVKEQLYKVLTRNILEAHQRTPLQKRQLEGALNRVPKDFYNRVWEILEKTPGGIKVAGYLLPQQPTQSDMTMYEMNFSLLVEQMLSKIPDPTYRQLMVETFMVVSTILERNPELVFHQSLNMDMIIREAYDDFQKDLGQIEGREKQDDMHRFFNTPPNTQHGTTGYIAKAVVKNLLDGDLRHTFEMFVTRKATQFGMVAKVNYDRSLAETADGNPSTPVAIGSSASEWLDERGLVHDARGAEKEAAEYLKRALAIAEKYCLEEEQYLCHINMAVMYQRSNNPSMALRSLTVALATATKLNLKHNQGEVYLQMAVVNVTVGNYGFAKHCLKKAHKILSTSEDTARITKLFKAVTLMESAMQGAKSGCGTLNMFHAFEQLGDALSAMDNFTEAIRYYQKMLSCGEHLKLPAHQLVPAYVSLAQTFADNKQPDFAIACYQKELQLREKDNEQACLTWLNIADQEEIRGDGYPELHKSYNSAFSCALKARKPHLQAKVLRMLAAVQKSFGQDSDLQETTLKLQQLQADYRLKLEDELTDEETDKESIDETDGDGHNSLSDLTSGSGWVSNDSGKSMPKCRCIYMIITSIKNKLNFLINQVNDKGETPLHIACIKGNLKRVRTLLSERHPVNVRDNCGWTPLHEAANNNHYAIVEALLEAGADINDRGGIHCNGITPLIDAASCGNLEIIQLLVDMGANVLAEDSNGAVASQALQDWHERVAETLDKDTITQYHATLRLLQDREKSIHTVMKSKATTSSQRNKPSDAQSSTSHNENRTSLRQHRQTSISKKASEINAVLTERSLRKERWSDVHKNLFQTEAVSNEEDAIHLYRSAISSVGNSTQALVLATARCHKAQMSPQSTQALIREDELVGDDWLIDDLQTARHKRGRMRDKLSASCSYFHKGKRARLSLTGRSSRTNKRNILSVENSITNDYKDDDRTISSPLGTANESEEESIEQVPSLLPLSSSGEQSTEASSFKSFSCLAPLEVQEDAFENVLENNYLNTSHSGQSQSTHAQDSILRIKVKIEGSIFLIPTAVADQRTFGWLSEEASQRYSSYCGRCPRLTFSSSDGALLSPNDIIAMVLSDNDLIEGVVNSWDQSSLSERYLQACRSCHTVVYRNILAELKQAESCNILRLADLALSPLVLQPAIMALQAQTSLKELHLPGNDIGDTGLEWLVQVLPDLPNLHTLNLEDNGITAQGFAYLVNLTVVCTSKSSLISLHSRPLLPGSSNVRSPHDIKRPLQGLRTLKMSHNSLGNEIADSLCTILDKLVSLEHLCLNSCRLTSKLLFASNQNLCAVLQRCSLRHLEISHNSLDKAGIELLLSCLKQCPLVSLDIANTVLDTNRGQCAFHLQDFQAVSHTLERLSVAGCQLDTEEVIIIRSLPQHCPHLRYLNVSFNAAVTTSCLQNLLWCSTQSPSSRLQHVEAMSCALTSPLGTIFMSAIADKLASDWPLHTFKFSCQHLEEREQSEISHLWTQRWSHAAKVLIRQGCVLLTVDGILPSSFQI</sequence>
<evidence type="ECO:0000256" key="1">
    <source>
        <dbReference type="ARBA" id="ARBA00004286"/>
    </source>
</evidence>
<comment type="pathway">
    <text evidence="2 13">Glycan biosynthesis; glycogen metabolism.</text>
</comment>
<dbReference type="GO" id="GO:0006325">
    <property type="term" value="P:chromatin organization"/>
    <property type="evidence" value="ECO:0007669"/>
    <property type="project" value="UniProtKB-KW"/>
</dbReference>
<dbReference type="PROSITE" id="PS50297">
    <property type="entry name" value="ANK_REP_REGION"/>
    <property type="match status" value="3"/>
</dbReference>
<dbReference type="OrthoDB" id="5971574at2759"/>
<feature type="region of interest" description="Disordered" evidence="14">
    <location>
        <begin position="1812"/>
        <end position="1848"/>
    </location>
</feature>
<feature type="compositionally biased region" description="Acidic residues" evidence="14">
    <location>
        <begin position="1413"/>
        <end position="1427"/>
    </location>
</feature>
<dbReference type="SUPFAM" id="SSF52047">
    <property type="entry name" value="RNI-like"/>
    <property type="match status" value="1"/>
</dbReference>
<keyword evidence="11 13" id="KW-0119">Carbohydrate metabolism</keyword>
<feature type="repeat" description="ANK" evidence="12">
    <location>
        <begin position="1479"/>
        <end position="1511"/>
    </location>
</feature>
<reference evidence="17 18" key="1">
    <citation type="submission" date="2018-04" db="EMBL/GenBank/DDBJ databases">
        <title>The genome of golden apple snail Pomacea canaliculata provides insight into stress tolerance and invasive adaptation.</title>
        <authorList>
            <person name="Liu C."/>
            <person name="Liu B."/>
            <person name="Ren Y."/>
            <person name="Zhang Y."/>
            <person name="Wang H."/>
            <person name="Li S."/>
            <person name="Jiang F."/>
            <person name="Yin L."/>
            <person name="Zhang G."/>
            <person name="Qian W."/>
            <person name="Fan W."/>
        </authorList>
    </citation>
    <scope>NUCLEOTIDE SEQUENCE [LARGE SCALE GENOMIC DNA]</scope>
    <source>
        <strain evidence="17">SZHN2017</strain>
        <tissue evidence="17">Muscle</tissue>
    </source>
</reference>
<evidence type="ECO:0000256" key="8">
    <source>
        <dbReference type="ARBA" id="ARBA00022853"/>
    </source>
</evidence>
<keyword evidence="10" id="KW-0234">DNA repair</keyword>
<dbReference type="GO" id="GO:0006281">
    <property type="term" value="P:DNA repair"/>
    <property type="evidence" value="ECO:0007669"/>
    <property type="project" value="UniProtKB-KW"/>
</dbReference>
<dbReference type="PRINTS" id="PR01415">
    <property type="entry name" value="ANKYRIN"/>
</dbReference>
<keyword evidence="13" id="KW-0449">Lipoprotein</keyword>
<evidence type="ECO:0000256" key="14">
    <source>
        <dbReference type="SAM" id="MobiDB-lite"/>
    </source>
</evidence>
<dbReference type="GO" id="GO:0005964">
    <property type="term" value="C:phosphorylase kinase complex"/>
    <property type="evidence" value="ECO:0007669"/>
    <property type="project" value="TreeGrafter"/>
</dbReference>
<dbReference type="SMART" id="SM00368">
    <property type="entry name" value="LRR_RI"/>
    <property type="match status" value="4"/>
</dbReference>
<evidence type="ECO:0000259" key="15">
    <source>
        <dbReference type="Pfam" id="PF00723"/>
    </source>
</evidence>
<dbReference type="Pfam" id="PF00723">
    <property type="entry name" value="Glyco_hydro_15"/>
    <property type="match status" value="1"/>
</dbReference>
<comment type="subcellular location">
    <subcellularLocation>
        <location evidence="13">Cell membrane</location>
        <topology evidence="13">Lipid-anchor</topology>
        <orientation evidence="13">Cytoplasmic side</orientation>
    </subcellularLocation>
    <subcellularLocation>
        <location evidence="1">Chromosome</location>
    </subcellularLocation>
</comment>